<dbReference type="RefSeq" id="WP_173140210.1">
    <property type="nucleotide sequence ID" value="NZ_JABMKX010000023.1"/>
</dbReference>
<proteinExistence type="predicted"/>
<gene>
    <name evidence="2" type="ORF">HQN87_28540</name>
</gene>
<protein>
    <submittedName>
        <fullName evidence="2">Glycosyltransferase family 2 protein</fullName>
    </submittedName>
</protein>
<evidence type="ECO:0000313" key="3">
    <source>
        <dbReference type="Proteomes" id="UP000711047"/>
    </source>
</evidence>
<name>A0ABX2DZI0_9BACL</name>
<feature type="domain" description="Glycosyltransferase 2-like" evidence="1">
    <location>
        <begin position="5"/>
        <end position="158"/>
    </location>
</feature>
<evidence type="ECO:0000313" key="2">
    <source>
        <dbReference type="EMBL" id="NQX49276.1"/>
    </source>
</evidence>
<accession>A0ABX2DZI0</accession>
<sequence length="349" mass="40698">MATISLCLIVKNEEQNLDQCLSSVQGIPDEIIIVDTGSTDRTKEIAAKWTQHIYDFEWIDDFSAARNESFKYATKDYILWLDADDIVTPENKIKLEQLKEALTEEVDAVSMNYEIPQDDSRRFISNTTRLRLVKRNAGFSWKGIVHEDITTEAPYHFMKSDITVTHTKVGDAQGGRALSRRNLDIYERHLAKGYIFTVPDMLNYARECHSHKLYKQAIHYYEQCKDHPEIPLENRVFILHKLATCYVYNNQPEKELELTLEALSMDVPYPAFSCRMGEHFLKSGNLEAAIFWYRSAYSSPPGKRYSWSPIDHVYHTWLPHQQLSLCYEALGDTAQAKHHQQWAEFYRKE</sequence>
<comment type="caution">
    <text evidence="2">The sequence shown here is derived from an EMBL/GenBank/DDBJ whole genome shotgun (WGS) entry which is preliminary data.</text>
</comment>
<dbReference type="PANTHER" id="PTHR43630:SF2">
    <property type="entry name" value="GLYCOSYLTRANSFERASE"/>
    <property type="match status" value="1"/>
</dbReference>
<dbReference type="InterPro" id="IPR029044">
    <property type="entry name" value="Nucleotide-diphossugar_trans"/>
</dbReference>
<dbReference type="EMBL" id="JABMKX010000023">
    <property type="protein sequence ID" value="NQX49276.1"/>
    <property type="molecule type" value="Genomic_DNA"/>
</dbReference>
<dbReference type="SUPFAM" id="SSF48452">
    <property type="entry name" value="TPR-like"/>
    <property type="match status" value="1"/>
</dbReference>
<dbReference type="InterPro" id="IPR001173">
    <property type="entry name" value="Glyco_trans_2-like"/>
</dbReference>
<dbReference type="SUPFAM" id="SSF53448">
    <property type="entry name" value="Nucleotide-diphospho-sugar transferases"/>
    <property type="match status" value="1"/>
</dbReference>
<dbReference type="Proteomes" id="UP000711047">
    <property type="component" value="Unassembled WGS sequence"/>
</dbReference>
<dbReference type="Gene3D" id="3.90.550.10">
    <property type="entry name" value="Spore Coat Polysaccharide Biosynthesis Protein SpsA, Chain A"/>
    <property type="match status" value="1"/>
</dbReference>
<evidence type="ECO:0000259" key="1">
    <source>
        <dbReference type="Pfam" id="PF00535"/>
    </source>
</evidence>
<organism evidence="2 3">
    <name type="scientific">Paenibacillus tritici</name>
    <dbReference type="NCBI Taxonomy" id="1873425"/>
    <lineage>
        <taxon>Bacteria</taxon>
        <taxon>Bacillati</taxon>
        <taxon>Bacillota</taxon>
        <taxon>Bacilli</taxon>
        <taxon>Bacillales</taxon>
        <taxon>Paenibacillaceae</taxon>
        <taxon>Paenibacillus</taxon>
    </lineage>
</organism>
<reference evidence="2 3" key="1">
    <citation type="submission" date="2020-05" db="EMBL/GenBank/DDBJ databases">
        <title>Paenibacillus glebae, sp. nov., Paenibacillus humi sp. nov., Paenibacillus pedi sp. nov., Paenibacillus terrestris sp. nov. and Paenibacillus terricola sp. nov., isolated from a forest top soil sample.</title>
        <authorList>
            <person name="Qi S."/>
            <person name="Carlier A."/>
            <person name="Cnockaert M."/>
            <person name="Vandamme P."/>
        </authorList>
    </citation>
    <scope>NUCLEOTIDE SEQUENCE [LARGE SCALE GENOMIC DNA]</scope>
    <source>
        <strain evidence="2 3">LMG 29502</strain>
    </source>
</reference>
<dbReference type="Gene3D" id="1.25.40.10">
    <property type="entry name" value="Tetratricopeptide repeat domain"/>
    <property type="match status" value="1"/>
</dbReference>
<dbReference type="InterPro" id="IPR011990">
    <property type="entry name" value="TPR-like_helical_dom_sf"/>
</dbReference>
<dbReference type="PANTHER" id="PTHR43630">
    <property type="entry name" value="POLY-BETA-1,6-N-ACETYL-D-GLUCOSAMINE SYNTHASE"/>
    <property type="match status" value="1"/>
</dbReference>
<dbReference type="CDD" id="cd02511">
    <property type="entry name" value="Beta4Glucosyltransferase"/>
    <property type="match status" value="1"/>
</dbReference>
<keyword evidence="3" id="KW-1185">Reference proteome</keyword>
<dbReference type="Pfam" id="PF00535">
    <property type="entry name" value="Glycos_transf_2"/>
    <property type="match status" value="1"/>
</dbReference>